<evidence type="ECO:0000256" key="21">
    <source>
        <dbReference type="ARBA" id="ARBA00047958"/>
    </source>
</evidence>
<keyword evidence="11" id="KW-0288">FMN</keyword>
<comment type="cofactor">
    <cofactor evidence="1">
        <name>FMN</name>
        <dbReference type="ChEBI" id="CHEBI:58210"/>
    </cofactor>
</comment>
<proteinExistence type="inferred from homology"/>
<sequence length="269" mass="30947">MALPRVSVDDVRGALSSSLSKLGFEVYPLKIGWYNAVLSPPLHLSYPDDTLAAVVLSTPTMFEQAFLPFLENRGWKEVITDPIDQCVRHYVNYIVSECFPGVKVDVSYDYEMLPSRKPKFLAQTAAHVAGAVYYYQHADVPDQPWGNKKMFGVCIHPQLGGWFAIRALLVFVGTEVGSELQQTAPPDSVPRREDRIQLLENFNFRWRVGLTQCIMDWSYRDIIPVAQTYSQRQREYFSTSPGQRQYLLRDWGYLTRGEEEDKQESLHRK</sequence>
<reference evidence="24" key="4">
    <citation type="submission" date="2025-09" db="UniProtKB">
        <authorList>
            <consortium name="Ensembl"/>
        </authorList>
    </citation>
    <scope>IDENTIFICATION</scope>
</reference>
<dbReference type="GO" id="GO:0009235">
    <property type="term" value="P:cobalamin metabolic process"/>
    <property type="evidence" value="ECO:0007669"/>
    <property type="project" value="TreeGrafter"/>
</dbReference>
<dbReference type="PANTHER" id="PTHR31457">
    <property type="entry name" value="METHYLMALONIC ACIDURIA AND HOMOCYSTINURIA TYPE C PROTEIN"/>
    <property type="match status" value="1"/>
</dbReference>
<keyword evidence="14" id="KW-0560">Oxidoreductase</keyword>
<dbReference type="STRING" id="8010.ENSELUP00000033835"/>
<dbReference type="GO" id="GO:0032451">
    <property type="term" value="F:demethylase activity"/>
    <property type="evidence" value="ECO:0007669"/>
    <property type="project" value="TreeGrafter"/>
</dbReference>
<dbReference type="Pfam" id="PF16690">
    <property type="entry name" value="MMACHC"/>
    <property type="match status" value="1"/>
</dbReference>
<evidence type="ECO:0000313" key="24">
    <source>
        <dbReference type="Ensembl" id="ENSELUP00000033835.2"/>
    </source>
</evidence>
<evidence type="ECO:0000256" key="15">
    <source>
        <dbReference type="ARBA" id="ARBA00023285"/>
    </source>
</evidence>
<evidence type="ECO:0000256" key="20">
    <source>
        <dbReference type="ARBA" id="ARBA00047294"/>
    </source>
</evidence>
<evidence type="ECO:0000256" key="14">
    <source>
        <dbReference type="ARBA" id="ARBA00023002"/>
    </source>
</evidence>
<evidence type="ECO:0000256" key="16">
    <source>
        <dbReference type="ARBA" id="ARBA00031056"/>
    </source>
</evidence>
<keyword evidence="13" id="KW-0521">NADP</keyword>
<evidence type="ECO:0000256" key="9">
    <source>
        <dbReference type="ARBA" id="ARBA00022628"/>
    </source>
</evidence>
<name>A0A3P8ZY68_ESOLU</name>
<organism evidence="24 25">
    <name type="scientific">Esox lucius</name>
    <name type="common">Northern pike</name>
    <dbReference type="NCBI Taxonomy" id="8010"/>
    <lineage>
        <taxon>Eukaryota</taxon>
        <taxon>Metazoa</taxon>
        <taxon>Chordata</taxon>
        <taxon>Craniata</taxon>
        <taxon>Vertebrata</taxon>
        <taxon>Euteleostomi</taxon>
        <taxon>Actinopterygii</taxon>
        <taxon>Neopterygii</taxon>
        <taxon>Teleostei</taxon>
        <taxon>Protacanthopterygii</taxon>
        <taxon>Esociformes</taxon>
        <taxon>Esocidae</taxon>
        <taxon>Esox</taxon>
    </lineage>
</organism>
<evidence type="ECO:0000256" key="1">
    <source>
        <dbReference type="ARBA" id="ARBA00001917"/>
    </source>
</evidence>
<reference evidence="24" key="2">
    <citation type="submission" date="2020-02" db="EMBL/GenBank/DDBJ databases">
        <title>Esox lucius (northern pike) genome, fEsoLuc1, primary haplotype.</title>
        <authorList>
            <person name="Myers G."/>
            <person name="Karagic N."/>
            <person name="Meyer A."/>
            <person name="Pippel M."/>
            <person name="Reichard M."/>
            <person name="Winkler S."/>
            <person name="Tracey A."/>
            <person name="Sims Y."/>
            <person name="Howe K."/>
            <person name="Rhie A."/>
            <person name="Formenti G."/>
            <person name="Durbin R."/>
            <person name="Fedrigo O."/>
            <person name="Jarvis E.D."/>
        </authorList>
    </citation>
    <scope>NUCLEOTIDE SEQUENCE [LARGE SCALE GENOMIC DNA]</scope>
</reference>
<keyword evidence="25" id="KW-1185">Reference proteome</keyword>
<dbReference type="EC" id="2.5.1.151" evidence="5"/>
<dbReference type="OrthoDB" id="409189at2759"/>
<keyword evidence="8" id="KW-0963">Cytoplasm</keyword>
<comment type="catalytic activity">
    <reaction evidence="22">
        <text>apo-[alkylcobalamin reductase] + adenosylcob(III)alamin + glutathione = S-adenosylglutathione + cob(I)alamin-[alkylcobalamin reductase] + H(+)</text>
        <dbReference type="Rhea" id="RHEA:63136"/>
        <dbReference type="Rhea" id="RHEA-COMP:14730"/>
        <dbReference type="Rhea" id="RHEA-COMP:14731"/>
        <dbReference type="ChEBI" id="CHEBI:15378"/>
        <dbReference type="ChEBI" id="CHEBI:18408"/>
        <dbReference type="ChEBI" id="CHEBI:57925"/>
        <dbReference type="ChEBI" id="CHEBI:60488"/>
        <dbReference type="ChEBI" id="CHEBI:83228"/>
        <dbReference type="ChEBI" id="CHEBI:146184"/>
        <dbReference type="EC" id="2.5.1.151"/>
    </reaction>
    <physiologicalReaction direction="left-to-right" evidence="22">
        <dbReference type="Rhea" id="RHEA:63137"/>
    </physiologicalReaction>
</comment>
<evidence type="ECO:0000256" key="13">
    <source>
        <dbReference type="ARBA" id="ARBA00022857"/>
    </source>
</evidence>
<comment type="cofactor">
    <cofactor evidence="2">
        <name>FAD</name>
        <dbReference type="ChEBI" id="CHEBI:57692"/>
    </cofactor>
</comment>
<comment type="similarity">
    <text evidence="4">Belongs to the MMACHC family.</text>
</comment>
<keyword evidence="15" id="KW-0170">Cobalt</keyword>
<evidence type="ECO:0000256" key="11">
    <source>
        <dbReference type="ARBA" id="ARBA00022643"/>
    </source>
</evidence>
<dbReference type="Proteomes" id="UP000265140">
    <property type="component" value="Chromosome 8"/>
</dbReference>
<comment type="catalytic activity">
    <reaction evidence="23">
        <text>apo-[alkylcobalamin reductase] + an R-cob(III)alamin + glutathione = cob(I)alamin-[alkylcobalamin reductase] + an S-substituted glutathione + H(+)</text>
        <dbReference type="Rhea" id="RHEA:40719"/>
        <dbReference type="Rhea" id="RHEA-COMP:14730"/>
        <dbReference type="Rhea" id="RHEA-COMP:14731"/>
        <dbReference type="ChEBI" id="CHEBI:15378"/>
        <dbReference type="ChEBI" id="CHEBI:57925"/>
        <dbReference type="ChEBI" id="CHEBI:60488"/>
        <dbReference type="ChEBI" id="CHEBI:83228"/>
        <dbReference type="ChEBI" id="CHEBI:90779"/>
        <dbReference type="ChEBI" id="CHEBI:140785"/>
        <dbReference type="EC" id="2.5.1.151"/>
    </reaction>
    <physiologicalReaction direction="left-to-right" evidence="23">
        <dbReference type="Rhea" id="RHEA:40720"/>
    </physiologicalReaction>
</comment>
<dbReference type="GO" id="GO:0071949">
    <property type="term" value="F:FAD binding"/>
    <property type="evidence" value="ECO:0007669"/>
    <property type="project" value="TreeGrafter"/>
</dbReference>
<evidence type="ECO:0000256" key="3">
    <source>
        <dbReference type="ARBA" id="ARBA00004496"/>
    </source>
</evidence>
<dbReference type="InterPro" id="IPR032037">
    <property type="entry name" value="MMACHC"/>
</dbReference>
<dbReference type="GO" id="GO:0031419">
    <property type="term" value="F:cobalamin binding"/>
    <property type="evidence" value="ECO:0007669"/>
    <property type="project" value="UniProtKB-KW"/>
</dbReference>
<protein>
    <recommendedName>
        <fullName evidence="7">Cyanocobalamin reductase / alkylcobalamin dealkylase</fullName>
        <ecNumber evidence="6">1.16.1.6</ecNumber>
        <ecNumber evidence="5">2.5.1.151</ecNumber>
    </recommendedName>
    <alternativeName>
        <fullName evidence="19">Alkylcobalamin:glutathione S-alkyltransferase</fullName>
    </alternativeName>
    <alternativeName>
        <fullName evidence="18">CblC</fullName>
    </alternativeName>
    <alternativeName>
        <fullName evidence="17">Cyanocobalamin reductase (cyanide-eliminating)</fullName>
    </alternativeName>
    <alternativeName>
        <fullName evidence="16">Methylmalonic aciduria and homocystinuria type C protein</fullName>
    </alternativeName>
</protein>
<evidence type="ECO:0000256" key="12">
    <source>
        <dbReference type="ARBA" id="ARBA00022827"/>
    </source>
</evidence>
<comment type="catalytic activity">
    <reaction evidence="20">
        <text>apo-[alkylcobalamin reductase] + methylcob(III)alamin + glutathione = S-methyl glutathione + cob(I)alamin-[alkylcobalamin reductase] + H(+)</text>
        <dbReference type="Rhea" id="RHEA:63132"/>
        <dbReference type="Rhea" id="RHEA-COMP:14730"/>
        <dbReference type="Rhea" id="RHEA-COMP:14731"/>
        <dbReference type="ChEBI" id="CHEBI:15378"/>
        <dbReference type="ChEBI" id="CHEBI:28115"/>
        <dbReference type="ChEBI" id="CHEBI:57925"/>
        <dbReference type="ChEBI" id="CHEBI:60488"/>
        <dbReference type="ChEBI" id="CHEBI:83228"/>
        <dbReference type="ChEBI" id="CHEBI:141467"/>
        <dbReference type="EC" id="2.5.1.151"/>
    </reaction>
    <physiologicalReaction direction="left-to-right" evidence="20">
        <dbReference type="Rhea" id="RHEA:63133"/>
    </physiologicalReaction>
</comment>
<evidence type="ECO:0000256" key="8">
    <source>
        <dbReference type="ARBA" id="ARBA00022490"/>
    </source>
</evidence>
<evidence type="ECO:0000256" key="7">
    <source>
        <dbReference type="ARBA" id="ARBA00014027"/>
    </source>
</evidence>
<evidence type="ECO:0000256" key="23">
    <source>
        <dbReference type="ARBA" id="ARBA00049505"/>
    </source>
</evidence>
<evidence type="ECO:0000256" key="17">
    <source>
        <dbReference type="ARBA" id="ARBA00031313"/>
    </source>
</evidence>
<evidence type="ECO:0000256" key="10">
    <source>
        <dbReference type="ARBA" id="ARBA00022630"/>
    </source>
</evidence>
<dbReference type="AlphaFoldDB" id="A0A3P8ZY68"/>
<gene>
    <name evidence="24" type="primary">MMACHC</name>
</gene>
<accession>A0A3P8ZY68</accession>
<keyword evidence="9" id="KW-0846">Cobalamin</keyword>
<comment type="catalytic activity">
    <reaction evidence="21">
        <text>2 cob(II)alamin-[cyanocobalamin reductase] + 2 hydrogen cyanide + NADP(+) = 2 cyanocob(III)alamin + 2 apo-[cyanocobalamin reductase] + NADPH + H(+)</text>
        <dbReference type="Rhea" id="RHEA:16113"/>
        <dbReference type="Rhea" id="RHEA-COMP:14717"/>
        <dbReference type="Rhea" id="RHEA-COMP:14718"/>
        <dbReference type="ChEBI" id="CHEBI:15378"/>
        <dbReference type="ChEBI" id="CHEBI:16304"/>
        <dbReference type="ChEBI" id="CHEBI:17439"/>
        <dbReference type="ChEBI" id="CHEBI:18407"/>
        <dbReference type="ChEBI" id="CHEBI:57783"/>
        <dbReference type="ChEBI" id="CHEBI:58349"/>
        <dbReference type="ChEBI" id="CHEBI:83228"/>
        <dbReference type="EC" id="1.16.1.6"/>
    </reaction>
    <physiologicalReaction direction="right-to-left" evidence="21">
        <dbReference type="Rhea" id="RHEA:16115"/>
    </physiologicalReaction>
</comment>
<dbReference type="InParanoid" id="A0A3P8ZY68"/>
<dbReference type="Ensembl" id="ENSELUT00000020038.3">
    <property type="protein sequence ID" value="ENSELUP00000033835.2"/>
    <property type="gene ID" value="ENSELUG00000012175.3"/>
</dbReference>
<evidence type="ECO:0000256" key="18">
    <source>
        <dbReference type="ARBA" id="ARBA00031815"/>
    </source>
</evidence>
<dbReference type="GeneTree" id="ENSGT00390000003464"/>
<dbReference type="FunCoup" id="A0A3P8ZY68">
    <property type="interactions" value="636"/>
</dbReference>
<dbReference type="Bgee" id="ENSELUG00000012175">
    <property type="expression patterns" value="Expressed in ovary and 15 other cell types or tissues"/>
</dbReference>
<evidence type="ECO:0000256" key="4">
    <source>
        <dbReference type="ARBA" id="ARBA00007762"/>
    </source>
</evidence>
<keyword evidence="12" id="KW-0274">FAD</keyword>
<reference evidence="25" key="1">
    <citation type="journal article" date="2014" name="PLoS ONE">
        <title>The genome and linkage map of the northern pike (Esox lucius): conserved synteny revealed between the salmonid sister group and the Neoteleostei.</title>
        <authorList>
            <person name="Rondeau E.B."/>
            <person name="Minkley D.R."/>
            <person name="Leong J.S."/>
            <person name="Messmer A.M."/>
            <person name="Jantzen J.R."/>
            <person name="von Schalburg K.R."/>
            <person name="Lemon C."/>
            <person name="Bird N.H."/>
            <person name="Koop B.F."/>
        </authorList>
    </citation>
    <scope>NUCLEOTIDE SEQUENCE</scope>
</reference>
<dbReference type="OMA" id="FQVGWYN"/>
<dbReference type="GO" id="GO:0033787">
    <property type="term" value="F:cyanocobalamin reductase (cyanide-eliminating) (NADP+) activity"/>
    <property type="evidence" value="ECO:0007669"/>
    <property type="project" value="UniProtKB-EC"/>
</dbReference>
<dbReference type="EC" id="1.16.1.6" evidence="6"/>
<comment type="subcellular location">
    <subcellularLocation>
        <location evidence="3">Cytoplasm</location>
    </subcellularLocation>
</comment>
<evidence type="ECO:0000256" key="5">
    <source>
        <dbReference type="ARBA" id="ARBA00012308"/>
    </source>
</evidence>
<reference evidence="24" key="3">
    <citation type="submission" date="2025-08" db="UniProtKB">
        <authorList>
            <consortium name="Ensembl"/>
        </authorList>
    </citation>
    <scope>IDENTIFICATION</scope>
</reference>
<dbReference type="PANTHER" id="PTHR31457:SF2">
    <property type="entry name" value="CYANOCOBALAMIN REDUCTASE _ ALKYLCOBALAMIN DEALKYLASE"/>
    <property type="match status" value="1"/>
</dbReference>
<evidence type="ECO:0000313" key="25">
    <source>
        <dbReference type="Proteomes" id="UP000265140"/>
    </source>
</evidence>
<evidence type="ECO:0000256" key="2">
    <source>
        <dbReference type="ARBA" id="ARBA00001974"/>
    </source>
</evidence>
<evidence type="ECO:0000256" key="6">
    <source>
        <dbReference type="ARBA" id="ARBA00012666"/>
    </source>
</evidence>
<evidence type="ECO:0000256" key="19">
    <source>
        <dbReference type="ARBA" id="ARBA00032650"/>
    </source>
</evidence>
<evidence type="ECO:0000256" key="22">
    <source>
        <dbReference type="ARBA" id="ARBA00048537"/>
    </source>
</evidence>
<dbReference type="GO" id="GO:0005737">
    <property type="term" value="C:cytoplasm"/>
    <property type="evidence" value="ECO:0007669"/>
    <property type="project" value="UniProtKB-SubCell"/>
</dbReference>
<keyword evidence="10" id="KW-0285">Flavoprotein</keyword>
<dbReference type="CDD" id="cd12959">
    <property type="entry name" value="MMACHC-like"/>
    <property type="match status" value="1"/>
</dbReference>